<evidence type="ECO:0000256" key="4">
    <source>
        <dbReference type="ARBA" id="ARBA00022679"/>
    </source>
</evidence>
<dbReference type="NCBIfam" id="TIGR00174">
    <property type="entry name" value="miaA"/>
    <property type="match status" value="1"/>
</dbReference>
<evidence type="ECO:0000256" key="3">
    <source>
        <dbReference type="ARBA" id="ARBA00005842"/>
    </source>
</evidence>
<keyword evidence="7 10" id="KW-0067">ATP-binding</keyword>
<comment type="subunit">
    <text evidence="10">Monomer.</text>
</comment>
<evidence type="ECO:0000256" key="5">
    <source>
        <dbReference type="ARBA" id="ARBA00022694"/>
    </source>
</evidence>
<keyword evidence="6 10" id="KW-0547">Nucleotide-binding</keyword>
<feature type="binding site" evidence="10">
    <location>
        <begin position="12"/>
        <end position="19"/>
    </location>
    <ligand>
        <name>ATP</name>
        <dbReference type="ChEBI" id="CHEBI:30616"/>
    </ligand>
</feature>
<dbReference type="HAMAP" id="MF_00185">
    <property type="entry name" value="IPP_trans"/>
    <property type="match status" value="1"/>
</dbReference>
<evidence type="ECO:0000256" key="6">
    <source>
        <dbReference type="ARBA" id="ARBA00022741"/>
    </source>
</evidence>
<comment type="caution">
    <text evidence="10">Lacks conserved residue(s) required for the propagation of feature annotation.</text>
</comment>
<sequence length="309" mass="34660">MADKVKVLAVCGPTASGKTALAVQLARQLNGEVASADSMQIYKGLSVGTAKPDHAEMCGIPHHLMDFLSPDQAFSVADYVAQAGRIIESIARRGRVPILAGGTGLYLSSLLDGVRFSPAKPVSEERVLLQQELEQNGIGPLYAELCRIDPEYAATLHPNNHVRVLRALELYRQTGKTMTQQRSESVPAERPYNARVICLCPRQREMLYARIDARVDQMMASGLLEEARDVYEHRALYKTAAQAIGYKEFFPYFEGASELESCVLALKQATRNYAKRQLTWFRRMPDVLWLHPEDADVLEQALEYWNRMD</sequence>
<feature type="binding site" evidence="10">
    <location>
        <begin position="14"/>
        <end position="19"/>
    </location>
    <ligand>
        <name>substrate</name>
    </ligand>
</feature>
<dbReference type="GO" id="GO:0052381">
    <property type="term" value="F:tRNA dimethylallyltransferase activity"/>
    <property type="evidence" value="ECO:0007669"/>
    <property type="project" value="UniProtKB-EC"/>
</dbReference>
<evidence type="ECO:0000256" key="2">
    <source>
        <dbReference type="ARBA" id="ARBA00003213"/>
    </source>
</evidence>
<dbReference type="PANTHER" id="PTHR11088:SF60">
    <property type="entry name" value="TRNA DIMETHYLALLYLTRANSFERASE"/>
    <property type="match status" value="1"/>
</dbReference>
<keyword evidence="8 10" id="KW-0460">Magnesium</keyword>
<evidence type="ECO:0000256" key="7">
    <source>
        <dbReference type="ARBA" id="ARBA00022840"/>
    </source>
</evidence>
<evidence type="ECO:0000256" key="11">
    <source>
        <dbReference type="RuleBase" id="RU003783"/>
    </source>
</evidence>
<proteinExistence type="inferred from homology"/>
<organism evidence="14 15">
    <name type="scientific">Ruthenibacterium intestinale</name>
    <dbReference type="NCBI Taxonomy" id="3133163"/>
    <lineage>
        <taxon>Bacteria</taxon>
        <taxon>Bacillati</taxon>
        <taxon>Bacillota</taxon>
        <taxon>Clostridia</taxon>
        <taxon>Eubacteriales</taxon>
        <taxon>Oscillospiraceae</taxon>
        <taxon>Ruthenibacterium</taxon>
    </lineage>
</organism>
<dbReference type="Gene3D" id="3.40.50.300">
    <property type="entry name" value="P-loop containing nucleotide triphosphate hydrolases"/>
    <property type="match status" value="1"/>
</dbReference>
<keyword evidence="15" id="KW-1185">Reference proteome</keyword>
<dbReference type="InterPro" id="IPR027417">
    <property type="entry name" value="P-loop_NTPase"/>
</dbReference>
<evidence type="ECO:0000256" key="13">
    <source>
        <dbReference type="RuleBase" id="RU003785"/>
    </source>
</evidence>
<comment type="similarity">
    <text evidence="3 10 13">Belongs to the IPP transferase family.</text>
</comment>
<accession>A0ABV1GIK7</accession>
<comment type="function">
    <text evidence="2 10 12">Catalyzes the transfer of a dimethylallyl group onto the adenine at position 37 in tRNAs that read codons beginning with uridine, leading to the formation of N6-(dimethylallyl)adenosine (i(6)A).</text>
</comment>
<comment type="cofactor">
    <cofactor evidence="1 10">
        <name>Mg(2+)</name>
        <dbReference type="ChEBI" id="CHEBI:18420"/>
    </cofactor>
</comment>
<feature type="site" description="Interaction with substrate tRNA" evidence="10">
    <location>
        <position position="126"/>
    </location>
</feature>
<dbReference type="EMBL" id="JBBMFA010000113">
    <property type="protein sequence ID" value="MEQ2521682.1"/>
    <property type="molecule type" value="Genomic_DNA"/>
</dbReference>
<dbReference type="Gene3D" id="1.10.20.140">
    <property type="match status" value="1"/>
</dbReference>
<reference evidence="14 15" key="1">
    <citation type="submission" date="2024-03" db="EMBL/GenBank/DDBJ databases">
        <title>Human intestinal bacterial collection.</title>
        <authorList>
            <person name="Pauvert C."/>
            <person name="Hitch T.C.A."/>
            <person name="Clavel T."/>
        </authorList>
    </citation>
    <scope>NUCLEOTIDE SEQUENCE [LARGE SCALE GENOMIC DNA]</scope>
    <source>
        <strain evidence="14 15">CLA-JM-H11</strain>
    </source>
</reference>
<evidence type="ECO:0000256" key="1">
    <source>
        <dbReference type="ARBA" id="ARBA00001946"/>
    </source>
</evidence>
<dbReference type="SUPFAM" id="SSF52540">
    <property type="entry name" value="P-loop containing nucleoside triphosphate hydrolases"/>
    <property type="match status" value="2"/>
</dbReference>
<name>A0ABV1GIK7_9FIRM</name>
<feature type="site" description="Interaction with substrate tRNA" evidence="10">
    <location>
        <position position="103"/>
    </location>
</feature>
<evidence type="ECO:0000313" key="15">
    <source>
        <dbReference type="Proteomes" id="UP001477672"/>
    </source>
</evidence>
<dbReference type="EC" id="2.5.1.75" evidence="10"/>
<protein>
    <recommendedName>
        <fullName evidence="10">tRNA dimethylallyltransferase</fullName>
        <ecNumber evidence="10">2.5.1.75</ecNumber>
    </recommendedName>
    <alternativeName>
        <fullName evidence="10">Dimethylallyl diphosphate:tRNA dimethylallyltransferase</fullName>
        <shortName evidence="10">DMAPP:tRNA dimethylallyltransferase</shortName>
        <shortName evidence="10">DMATase</shortName>
    </alternativeName>
    <alternativeName>
        <fullName evidence="10">Isopentenyl-diphosphate:tRNA isopentenyltransferase</fullName>
        <shortName evidence="10">IPP transferase</shortName>
        <shortName evidence="10">IPPT</shortName>
        <shortName evidence="10">IPTase</shortName>
    </alternativeName>
</protein>
<evidence type="ECO:0000256" key="10">
    <source>
        <dbReference type="HAMAP-Rule" id="MF_00185"/>
    </source>
</evidence>
<feature type="region of interest" description="Interaction with substrate tRNA" evidence="10">
    <location>
        <begin position="37"/>
        <end position="40"/>
    </location>
</feature>
<evidence type="ECO:0000313" key="14">
    <source>
        <dbReference type="EMBL" id="MEQ2521682.1"/>
    </source>
</evidence>
<keyword evidence="4 10" id="KW-0808">Transferase</keyword>
<dbReference type="InterPro" id="IPR018022">
    <property type="entry name" value="IPT"/>
</dbReference>
<evidence type="ECO:0000256" key="9">
    <source>
        <dbReference type="ARBA" id="ARBA00049563"/>
    </source>
</evidence>
<gene>
    <name evidence="10 14" type="primary">miaA</name>
    <name evidence="14" type="ORF">WMO24_14780</name>
</gene>
<dbReference type="InterPro" id="IPR039657">
    <property type="entry name" value="Dimethylallyltransferase"/>
</dbReference>
<comment type="caution">
    <text evidence="14">The sequence shown here is derived from an EMBL/GenBank/DDBJ whole genome shotgun (WGS) entry which is preliminary data.</text>
</comment>
<dbReference type="Pfam" id="PF01715">
    <property type="entry name" value="IPPT"/>
    <property type="match status" value="1"/>
</dbReference>
<evidence type="ECO:0000256" key="12">
    <source>
        <dbReference type="RuleBase" id="RU003784"/>
    </source>
</evidence>
<comment type="catalytic activity">
    <reaction evidence="9 10 11">
        <text>adenosine(37) in tRNA + dimethylallyl diphosphate = N(6)-dimethylallyladenosine(37) in tRNA + diphosphate</text>
        <dbReference type="Rhea" id="RHEA:26482"/>
        <dbReference type="Rhea" id="RHEA-COMP:10162"/>
        <dbReference type="Rhea" id="RHEA-COMP:10375"/>
        <dbReference type="ChEBI" id="CHEBI:33019"/>
        <dbReference type="ChEBI" id="CHEBI:57623"/>
        <dbReference type="ChEBI" id="CHEBI:74411"/>
        <dbReference type="ChEBI" id="CHEBI:74415"/>
        <dbReference type="EC" id="2.5.1.75"/>
    </reaction>
</comment>
<dbReference type="PANTHER" id="PTHR11088">
    <property type="entry name" value="TRNA DIMETHYLALLYLTRANSFERASE"/>
    <property type="match status" value="1"/>
</dbReference>
<dbReference type="RefSeq" id="WP_349217151.1">
    <property type="nucleotide sequence ID" value="NZ_JBBMFA010000113.1"/>
</dbReference>
<keyword evidence="5 10" id="KW-0819">tRNA processing</keyword>
<evidence type="ECO:0000256" key="8">
    <source>
        <dbReference type="ARBA" id="ARBA00022842"/>
    </source>
</evidence>
<dbReference type="Proteomes" id="UP001477672">
    <property type="component" value="Unassembled WGS sequence"/>
</dbReference>